<comment type="function">
    <text evidence="4">Exhibits S-adenosyl-L-methionine-dependent methyltransferase activity.</text>
</comment>
<keyword evidence="6" id="KW-1185">Reference proteome</keyword>
<comment type="similarity">
    <text evidence="1 4">Belongs to the UPF0677 family.</text>
</comment>
<dbReference type="RefSeq" id="WP_188797797.1">
    <property type="nucleotide sequence ID" value="NZ_BMIZ01000001.1"/>
</dbReference>
<keyword evidence="3" id="KW-0808">Transferase</keyword>
<dbReference type="Pfam" id="PF04072">
    <property type="entry name" value="LCM"/>
    <property type="match status" value="1"/>
</dbReference>
<evidence type="ECO:0000256" key="1">
    <source>
        <dbReference type="ARBA" id="ARBA00008138"/>
    </source>
</evidence>
<dbReference type="PANTHER" id="PTHR43619">
    <property type="entry name" value="S-ADENOSYL-L-METHIONINE-DEPENDENT METHYLTRANSFERASE YKTD-RELATED"/>
    <property type="match status" value="1"/>
</dbReference>
<dbReference type="EC" id="2.1.1.-" evidence="4"/>
<gene>
    <name evidence="5" type="ORF">ISN74_04520</name>
</gene>
<dbReference type="SUPFAM" id="SSF53335">
    <property type="entry name" value="S-adenosyl-L-methionine-dependent methyltransferases"/>
    <property type="match status" value="1"/>
</dbReference>
<evidence type="ECO:0000256" key="3">
    <source>
        <dbReference type="ARBA" id="ARBA00022679"/>
    </source>
</evidence>
<name>A0ABX7GWI4_9GAMM</name>
<dbReference type="NCBIfam" id="TIGR00027">
    <property type="entry name" value="mthyl_TIGR00027"/>
    <property type="match status" value="1"/>
</dbReference>
<dbReference type="Gene3D" id="3.40.50.150">
    <property type="entry name" value="Vaccinia Virus protein VP39"/>
    <property type="match status" value="1"/>
</dbReference>
<organism evidence="5 6">
    <name type="scientific">Dyella caseinilytica</name>
    <dbReference type="NCBI Taxonomy" id="1849581"/>
    <lineage>
        <taxon>Bacteria</taxon>
        <taxon>Pseudomonadati</taxon>
        <taxon>Pseudomonadota</taxon>
        <taxon>Gammaproteobacteria</taxon>
        <taxon>Lysobacterales</taxon>
        <taxon>Rhodanobacteraceae</taxon>
        <taxon>Dyella</taxon>
    </lineage>
</organism>
<keyword evidence="2 4" id="KW-0489">Methyltransferase</keyword>
<accession>A0ABX7GWI4</accession>
<evidence type="ECO:0000313" key="5">
    <source>
        <dbReference type="EMBL" id="QRN54629.1"/>
    </source>
</evidence>
<dbReference type="InterPro" id="IPR007213">
    <property type="entry name" value="Ppm1/Ppm2/Tcmp"/>
</dbReference>
<dbReference type="InterPro" id="IPR011610">
    <property type="entry name" value="SAM_mthyl_Trfase_ML2640-like"/>
</dbReference>
<evidence type="ECO:0000256" key="4">
    <source>
        <dbReference type="RuleBase" id="RU362030"/>
    </source>
</evidence>
<dbReference type="PANTHER" id="PTHR43619:SF2">
    <property type="entry name" value="S-ADENOSYL-L-METHIONINE-DEPENDENT METHYLTRANSFERASES SUPERFAMILY PROTEIN"/>
    <property type="match status" value="1"/>
</dbReference>
<dbReference type="GO" id="GO:0008168">
    <property type="term" value="F:methyltransferase activity"/>
    <property type="evidence" value="ECO:0007669"/>
    <property type="project" value="UniProtKB-KW"/>
</dbReference>
<evidence type="ECO:0000313" key="6">
    <source>
        <dbReference type="Proteomes" id="UP000663181"/>
    </source>
</evidence>
<dbReference type="Proteomes" id="UP000663181">
    <property type="component" value="Chromosome"/>
</dbReference>
<proteinExistence type="inferred from homology"/>
<dbReference type="InterPro" id="IPR029063">
    <property type="entry name" value="SAM-dependent_MTases_sf"/>
</dbReference>
<keyword evidence="4" id="KW-0949">S-adenosyl-L-methionine</keyword>
<sequence length="289" mass="32189">MTVTTENIIQTGEPSRTAWRVATLRAVHQLLDEPVVLDDPIALPILGAEFEAELREDPYAYNEPLARGLRAALVVRSRVAEDELARAVDAGVRQYVVLGAGLDTFAYRNPHHGVDLRVFEVDHPSTQQWKRRCLHEAEIASPESLVFAPVDFERGTLAQGLADVGFRSDQPACFSWLGVTMYLTETAIMETLGFVAQRPKGSSICFDYRVPEAMLNPIQRVIGEVMGQRAAAVGEPWISAFDPAVLQKQLLELGFSEAETYDPDTLNLRYLYRRKDGLRTGGRVMCARV</sequence>
<evidence type="ECO:0000256" key="2">
    <source>
        <dbReference type="ARBA" id="ARBA00022603"/>
    </source>
</evidence>
<protein>
    <recommendedName>
        <fullName evidence="4">S-adenosyl-L-methionine-dependent methyltransferase</fullName>
        <ecNumber evidence="4">2.1.1.-</ecNumber>
    </recommendedName>
</protein>
<reference evidence="5 6" key="1">
    <citation type="submission" date="2020-10" db="EMBL/GenBank/DDBJ databases">
        <title>Phylogeny of dyella-like bacteria.</title>
        <authorList>
            <person name="Fu J."/>
        </authorList>
    </citation>
    <scope>NUCLEOTIDE SEQUENCE [LARGE SCALE GENOMIC DNA]</scope>
    <source>
        <strain evidence="5 6">DHOB09</strain>
    </source>
</reference>
<dbReference type="GO" id="GO:0032259">
    <property type="term" value="P:methylation"/>
    <property type="evidence" value="ECO:0007669"/>
    <property type="project" value="UniProtKB-KW"/>
</dbReference>
<dbReference type="EMBL" id="CP064030">
    <property type="protein sequence ID" value="QRN54629.1"/>
    <property type="molecule type" value="Genomic_DNA"/>
</dbReference>